<dbReference type="Proteomes" id="UP000317318">
    <property type="component" value="Chromosome"/>
</dbReference>
<evidence type="ECO:0000313" key="1">
    <source>
        <dbReference type="EMBL" id="QDT36141.1"/>
    </source>
</evidence>
<protein>
    <recommendedName>
        <fullName evidence="3">Nucleotidyltransferase</fullName>
    </recommendedName>
</protein>
<gene>
    <name evidence="1" type="ORF">Pan189_04960</name>
</gene>
<dbReference type="OrthoDB" id="291856at2"/>
<reference evidence="1 2" key="1">
    <citation type="submission" date="2019-02" db="EMBL/GenBank/DDBJ databases">
        <title>Deep-cultivation of Planctomycetes and their phenomic and genomic characterization uncovers novel biology.</title>
        <authorList>
            <person name="Wiegand S."/>
            <person name="Jogler M."/>
            <person name="Boedeker C."/>
            <person name="Pinto D."/>
            <person name="Vollmers J."/>
            <person name="Rivas-Marin E."/>
            <person name="Kohn T."/>
            <person name="Peeters S.H."/>
            <person name="Heuer A."/>
            <person name="Rast P."/>
            <person name="Oberbeckmann S."/>
            <person name="Bunk B."/>
            <person name="Jeske O."/>
            <person name="Meyerdierks A."/>
            <person name="Storesund J.E."/>
            <person name="Kallscheuer N."/>
            <person name="Luecker S."/>
            <person name="Lage O.M."/>
            <person name="Pohl T."/>
            <person name="Merkel B.J."/>
            <person name="Hornburger P."/>
            <person name="Mueller R.-W."/>
            <person name="Bruemmer F."/>
            <person name="Labrenz M."/>
            <person name="Spormann A.M."/>
            <person name="Op den Camp H."/>
            <person name="Overmann J."/>
            <person name="Amann R."/>
            <person name="Jetten M.S.M."/>
            <person name="Mascher T."/>
            <person name="Medema M.H."/>
            <person name="Devos D.P."/>
            <person name="Kaster A.-K."/>
            <person name="Ovreas L."/>
            <person name="Rohde M."/>
            <person name="Galperin M.Y."/>
            <person name="Jogler C."/>
        </authorList>
    </citation>
    <scope>NUCLEOTIDE SEQUENCE [LARGE SCALE GENOMIC DNA]</scope>
    <source>
        <strain evidence="1 2">Pan189</strain>
    </source>
</reference>
<dbReference type="AlphaFoldDB" id="A0A517QWX6"/>
<dbReference type="KEGG" id="svp:Pan189_04960"/>
<dbReference type="Pfam" id="PF14907">
    <property type="entry name" value="NTP_transf_5"/>
    <property type="match status" value="1"/>
</dbReference>
<dbReference type="InterPro" id="IPR043519">
    <property type="entry name" value="NT_sf"/>
</dbReference>
<dbReference type="InterPro" id="IPR039498">
    <property type="entry name" value="NTP_transf_5"/>
</dbReference>
<keyword evidence="2" id="KW-1185">Reference proteome</keyword>
<dbReference type="SUPFAM" id="SSF81301">
    <property type="entry name" value="Nucleotidyltransferase"/>
    <property type="match status" value="1"/>
</dbReference>
<sequence length="216" mass="24434">MSATAATDFSAELDADLETALSEGSLFLDGKGRVHETLKRIATRLDELKIDYAVIGGMALFYHGYRRFTEDVDLLVTKEDRRRIHEALRGRGYLPPFEMSKHLRDTHTKVKIEFITSGDYPGDGKPKPVVFPTPSSVSEKRGDLQVVSLPRLIELKLASGISAAGRMRDLADVQELIRYLKLDRTLAEALDPYVRAKFLELWDGYHSVPDDEREIR</sequence>
<organism evidence="1 2">
    <name type="scientific">Stratiformator vulcanicus</name>
    <dbReference type="NCBI Taxonomy" id="2527980"/>
    <lineage>
        <taxon>Bacteria</taxon>
        <taxon>Pseudomonadati</taxon>
        <taxon>Planctomycetota</taxon>
        <taxon>Planctomycetia</taxon>
        <taxon>Planctomycetales</taxon>
        <taxon>Planctomycetaceae</taxon>
        <taxon>Stratiformator</taxon>
    </lineage>
</organism>
<accession>A0A517QWX6</accession>
<evidence type="ECO:0000313" key="2">
    <source>
        <dbReference type="Proteomes" id="UP000317318"/>
    </source>
</evidence>
<dbReference type="EMBL" id="CP036268">
    <property type="protein sequence ID" value="QDT36141.1"/>
    <property type="molecule type" value="Genomic_DNA"/>
</dbReference>
<dbReference type="RefSeq" id="WP_145362366.1">
    <property type="nucleotide sequence ID" value="NZ_CP036268.1"/>
</dbReference>
<dbReference type="Gene3D" id="3.30.460.40">
    <property type="match status" value="1"/>
</dbReference>
<evidence type="ECO:0008006" key="3">
    <source>
        <dbReference type="Google" id="ProtNLM"/>
    </source>
</evidence>
<name>A0A517QWX6_9PLAN</name>
<proteinExistence type="predicted"/>